<dbReference type="Proteomes" id="UP000412028">
    <property type="component" value="Unassembled WGS sequence"/>
</dbReference>
<dbReference type="EMBL" id="RZUI01000006">
    <property type="protein sequence ID" value="KAA8830261.1"/>
    <property type="molecule type" value="Genomic_DNA"/>
</dbReference>
<dbReference type="Gene3D" id="1.10.10.10">
    <property type="entry name" value="Winged helix-like DNA-binding domain superfamily/Winged helix DNA-binding domain"/>
    <property type="match status" value="1"/>
</dbReference>
<dbReference type="OrthoDB" id="9815567at2"/>
<dbReference type="PANTHER" id="PTHR33164:SF101">
    <property type="entry name" value="TRANSCRIPTIONAL REPRESSOR MPRA"/>
    <property type="match status" value="1"/>
</dbReference>
<gene>
    <name evidence="2" type="ORF">EMO89_06300</name>
</gene>
<dbReference type="Pfam" id="PF12802">
    <property type="entry name" value="MarR_2"/>
    <property type="match status" value="1"/>
</dbReference>
<dbReference type="SUPFAM" id="SSF46785">
    <property type="entry name" value="Winged helix' DNA-binding domain"/>
    <property type="match status" value="1"/>
</dbReference>
<dbReference type="GO" id="GO:0003700">
    <property type="term" value="F:DNA-binding transcription factor activity"/>
    <property type="evidence" value="ECO:0007669"/>
    <property type="project" value="InterPro"/>
</dbReference>
<dbReference type="InterPro" id="IPR036388">
    <property type="entry name" value="WH-like_DNA-bd_sf"/>
</dbReference>
<accession>A0A5M9ZRH6</accession>
<dbReference type="InterPro" id="IPR000835">
    <property type="entry name" value="HTH_MarR-typ"/>
</dbReference>
<proteinExistence type="predicted"/>
<name>A0A5M9ZRH6_9BIFI</name>
<dbReference type="InterPro" id="IPR039422">
    <property type="entry name" value="MarR/SlyA-like"/>
</dbReference>
<dbReference type="InterPro" id="IPR036390">
    <property type="entry name" value="WH_DNA-bd_sf"/>
</dbReference>
<evidence type="ECO:0000259" key="1">
    <source>
        <dbReference type="PROSITE" id="PS50995"/>
    </source>
</evidence>
<organism evidence="2 3">
    <name type="scientific">Bifidobacterium tissieri</name>
    <dbReference type="NCBI Taxonomy" id="1630162"/>
    <lineage>
        <taxon>Bacteria</taxon>
        <taxon>Bacillati</taxon>
        <taxon>Actinomycetota</taxon>
        <taxon>Actinomycetes</taxon>
        <taxon>Bifidobacteriales</taxon>
        <taxon>Bifidobacteriaceae</taxon>
        <taxon>Bifidobacterium</taxon>
    </lineage>
</organism>
<dbReference type="AlphaFoldDB" id="A0A5M9ZRH6"/>
<reference evidence="2 3" key="1">
    <citation type="journal article" date="2019" name="Syst. Appl. Microbiol.">
        <title>Characterization of Bifidobacterium species in feaces of the Egyptian fruit bat: Description of B. vespertilionis sp. nov. and B. rousetti sp. nov.</title>
        <authorList>
            <person name="Modesto M."/>
            <person name="Satti M."/>
            <person name="Watanabe K."/>
            <person name="Puglisi E."/>
            <person name="Morelli L."/>
            <person name="Huang C.-H."/>
            <person name="Liou J.-S."/>
            <person name="Miyashita M."/>
            <person name="Tamura T."/>
            <person name="Saito S."/>
            <person name="Mori K."/>
            <person name="Huang L."/>
            <person name="Sciavilla P."/>
            <person name="Sandri C."/>
            <person name="Spiezio C."/>
            <person name="Vitali F."/>
            <person name="Cavalieri D."/>
            <person name="Perpetuini G."/>
            <person name="Tofalo R."/>
            <person name="Bonetti A."/>
            <person name="Arita M."/>
            <person name="Mattarelli P."/>
        </authorList>
    </citation>
    <scope>NUCLEOTIDE SEQUENCE [LARGE SCALE GENOMIC DNA]</scope>
    <source>
        <strain evidence="2 3">RST7</strain>
    </source>
</reference>
<dbReference type="PROSITE" id="PS50995">
    <property type="entry name" value="HTH_MARR_2"/>
    <property type="match status" value="1"/>
</dbReference>
<evidence type="ECO:0000313" key="3">
    <source>
        <dbReference type="Proteomes" id="UP000412028"/>
    </source>
</evidence>
<dbReference type="GO" id="GO:0006950">
    <property type="term" value="P:response to stress"/>
    <property type="evidence" value="ECO:0007669"/>
    <property type="project" value="TreeGrafter"/>
</dbReference>
<comment type="caution">
    <text evidence="2">The sequence shown here is derived from an EMBL/GenBank/DDBJ whole genome shotgun (WGS) entry which is preliminary data.</text>
</comment>
<sequence>MVDVMDINLLDRILHAMDTAASTRNLVPELPKGVRPIHVRVLDALTRTCDDTGCSRVSDIGDALGMRMPNVTRAIREMTDMGVLKKTASPVDGRVVLIRATPLGEEYIDRYIVGVRQRIERELADTVNMDDIESMISTIDAIAAAVSRACGK</sequence>
<evidence type="ECO:0000313" key="2">
    <source>
        <dbReference type="EMBL" id="KAA8830261.1"/>
    </source>
</evidence>
<feature type="domain" description="HTH marR-type" evidence="1">
    <location>
        <begin position="3"/>
        <end position="144"/>
    </location>
</feature>
<dbReference type="SMART" id="SM00347">
    <property type="entry name" value="HTH_MARR"/>
    <property type="match status" value="1"/>
</dbReference>
<protein>
    <submittedName>
        <fullName evidence="2">MarR family transcriptional regulator</fullName>
    </submittedName>
</protein>
<dbReference type="PANTHER" id="PTHR33164">
    <property type="entry name" value="TRANSCRIPTIONAL REGULATOR, MARR FAMILY"/>
    <property type="match status" value="1"/>
</dbReference>